<evidence type="ECO:0000313" key="2">
    <source>
        <dbReference type="Proteomes" id="UP000324701"/>
    </source>
</evidence>
<dbReference type="InterPro" id="IPR036188">
    <property type="entry name" value="FAD/NAD-bd_sf"/>
</dbReference>
<sequence length="245" mass="27710">MLKRATPVFSFKRGYQSLFEAIAKDYDVITGFNVGRIVRHRSSISIYQAGAQREPEHFDKVMLALPLGTAIDLFEGESDDGPRPVVARDIFKKLQYTDYYATIAESPTLFERAELHFTFGSQKLGLAGGHSSSQLWPDSKLRVFYHYGSPEDPSSVDAAVDNLKRNLADVGVTVGSVERTKHWRYFPRFSCDDIAVGCYDRVEKLQGKSNTYFLGSALAFETVEHTIGYSYQLVDREFPDQRSFC</sequence>
<name>A0A5B1B276_MYCSI</name>
<dbReference type="Gene3D" id="3.50.50.60">
    <property type="entry name" value="FAD/NAD(P)-binding domain"/>
    <property type="match status" value="1"/>
</dbReference>
<proteinExistence type="predicted"/>
<dbReference type="EMBL" id="VTZN01000427">
    <property type="protein sequence ID" value="KAA1242508.1"/>
    <property type="molecule type" value="Genomic_DNA"/>
</dbReference>
<organism evidence="1 2">
    <name type="scientific">Mycobacterium simiae</name>
    <name type="common">Mycobacterium habana</name>
    <dbReference type="NCBI Taxonomy" id="1784"/>
    <lineage>
        <taxon>Bacteria</taxon>
        <taxon>Bacillati</taxon>
        <taxon>Actinomycetota</taxon>
        <taxon>Actinomycetes</taxon>
        <taxon>Mycobacteriales</taxon>
        <taxon>Mycobacteriaceae</taxon>
        <taxon>Mycobacterium</taxon>
        <taxon>Mycobacterium simiae complex</taxon>
    </lineage>
</organism>
<protein>
    <recommendedName>
        <fullName evidence="3">Amine oxidase domain-containing protein</fullName>
    </recommendedName>
</protein>
<dbReference type="OrthoDB" id="4496419at2"/>
<dbReference type="AlphaFoldDB" id="A0A5B1B276"/>
<reference evidence="1 2" key="1">
    <citation type="submission" date="2019-09" db="EMBL/GenBank/DDBJ databases">
        <title>Report of infection by Mycobacterium simiae a patient suffering from pulmonary tuberculosis.</title>
        <authorList>
            <person name="Mohanty P.S."/>
            <person name="Bansal A.K."/>
            <person name="Singh H."/>
            <person name="Sharma S."/>
            <person name="Patil S.A."/>
            <person name="Upadhaya P."/>
            <person name="Singh P.K."/>
            <person name="Kumar D."/>
            <person name="Kumar S."/>
            <person name="Singh R.K."/>
            <person name="Chaudhary B."/>
        </authorList>
    </citation>
    <scope>NUCLEOTIDE SEQUENCE [LARGE SCALE GENOMIC DNA]</scope>
    <source>
        <strain evidence="1 2">JAL-560-SIM</strain>
    </source>
</reference>
<keyword evidence="2" id="KW-1185">Reference proteome</keyword>
<accession>A0A5B1B276</accession>
<comment type="caution">
    <text evidence="1">The sequence shown here is derived from an EMBL/GenBank/DDBJ whole genome shotgun (WGS) entry which is preliminary data.</text>
</comment>
<dbReference type="Proteomes" id="UP000324701">
    <property type="component" value="Unassembled WGS sequence"/>
</dbReference>
<evidence type="ECO:0000313" key="1">
    <source>
        <dbReference type="EMBL" id="KAA1242508.1"/>
    </source>
</evidence>
<gene>
    <name evidence="1" type="ORF">F0Q45_26250</name>
</gene>
<dbReference type="SUPFAM" id="SSF51905">
    <property type="entry name" value="FAD/NAD(P)-binding domain"/>
    <property type="match status" value="1"/>
</dbReference>
<evidence type="ECO:0008006" key="3">
    <source>
        <dbReference type="Google" id="ProtNLM"/>
    </source>
</evidence>